<dbReference type="Proteomes" id="UP000612899">
    <property type="component" value="Unassembled WGS sequence"/>
</dbReference>
<sequence length="439" mass="46262">MKRTFAAALGVATAITLVLAGCSSEEDLPEAKPFPTGPVTISLAGWSLSTTPEFKTLADGFKALHPNVTVELKEYDAANYDTQMTADLAAGTAPDVYVLKNLKNFTTYQDGGQLADVSDVASKLGNTVGGLSGYQVNGKSYAVPYRQDSWVLYYDKDLFDQAKVAYPDGSWTWDDYAKKAKELTTGLKAAGSTAVGTYQHSWQSTVQGFALAQTAGASLESGNFSYVKPYYNRVTDLQASGAQPNFGTVTTNKLTYQAQFGKQSAAMLPMGTWYIATLIKQRSTGDANKFNWGIAPAPQFDSSTTGTSKTPVTFGDPTGLGINPAISDGGKVTVAKEFLAYAAGEAAAKALAGIGITPANTSDAVAATFFALDGVPGDALSKFAWSKHDTKPENPVSKHTAGLQNVLNTLHSAVLSNSKGIDDAITAAQTQAKNEVLNQ</sequence>
<evidence type="ECO:0000256" key="3">
    <source>
        <dbReference type="ARBA" id="ARBA00022448"/>
    </source>
</evidence>
<proteinExistence type="inferred from homology"/>
<dbReference type="RefSeq" id="WP_203909352.1">
    <property type="nucleotide sequence ID" value="NZ_BONY01000019.1"/>
</dbReference>
<keyword evidence="7" id="KW-1185">Reference proteome</keyword>
<dbReference type="AlphaFoldDB" id="A0A8J3Q9H2"/>
<dbReference type="GO" id="GO:0030313">
    <property type="term" value="C:cell envelope"/>
    <property type="evidence" value="ECO:0007669"/>
    <property type="project" value="UniProtKB-SubCell"/>
</dbReference>
<comment type="similarity">
    <text evidence="2">Belongs to the bacterial solute-binding protein 1 family.</text>
</comment>
<evidence type="ECO:0000256" key="5">
    <source>
        <dbReference type="SAM" id="SignalP"/>
    </source>
</evidence>
<dbReference type="PROSITE" id="PS51257">
    <property type="entry name" value="PROKAR_LIPOPROTEIN"/>
    <property type="match status" value="1"/>
</dbReference>
<evidence type="ECO:0000256" key="1">
    <source>
        <dbReference type="ARBA" id="ARBA00004196"/>
    </source>
</evidence>
<feature type="chain" id="PRO_5038569301" evidence="5">
    <location>
        <begin position="21"/>
        <end position="439"/>
    </location>
</feature>
<feature type="signal peptide" evidence="5">
    <location>
        <begin position="1"/>
        <end position="20"/>
    </location>
</feature>
<keyword evidence="4 5" id="KW-0732">Signal</keyword>
<organism evidence="6 7">
    <name type="scientific">Rhizocola hellebori</name>
    <dbReference type="NCBI Taxonomy" id="1392758"/>
    <lineage>
        <taxon>Bacteria</taxon>
        <taxon>Bacillati</taxon>
        <taxon>Actinomycetota</taxon>
        <taxon>Actinomycetes</taxon>
        <taxon>Micromonosporales</taxon>
        <taxon>Micromonosporaceae</taxon>
        <taxon>Rhizocola</taxon>
    </lineage>
</organism>
<comment type="caution">
    <text evidence="6">The sequence shown here is derived from an EMBL/GenBank/DDBJ whole genome shotgun (WGS) entry which is preliminary data.</text>
</comment>
<gene>
    <name evidence="6" type="ORF">Rhe02_35770</name>
</gene>
<dbReference type="EMBL" id="BONY01000019">
    <property type="protein sequence ID" value="GIH05510.1"/>
    <property type="molecule type" value="Genomic_DNA"/>
</dbReference>
<name>A0A8J3Q9H2_9ACTN</name>
<evidence type="ECO:0000313" key="7">
    <source>
        <dbReference type="Proteomes" id="UP000612899"/>
    </source>
</evidence>
<comment type="subcellular location">
    <subcellularLocation>
        <location evidence="1">Cell envelope</location>
    </subcellularLocation>
</comment>
<dbReference type="Pfam" id="PF01547">
    <property type="entry name" value="SBP_bac_1"/>
    <property type="match status" value="1"/>
</dbReference>
<dbReference type="PANTHER" id="PTHR43649:SF31">
    <property type="entry name" value="SN-GLYCEROL-3-PHOSPHATE-BINDING PERIPLASMIC PROTEIN UGPB"/>
    <property type="match status" value="1"/>
</dbReference>
<evidence type="ECO:0000313" key="6">
    <source>
        <dbReference type="EMBL" id="GIH05510.1"/>
    </source>
</evidence>
<dbReference type="InterPro" id="IPR006059">
    <property type="entry name" value="SBP"/>
</dbReference>
<dbReference type="InterPro" id="IPR050490">
    <property type="entry name" value="Bact_solute-bd_prot1"/>
</dbReference>
<accession>A0A8J3Q9H2</accession>
<evidence type="ECO:0000256" key="2">
    <source>
        <dbReference type="ARBA" id="ARBA00008520"/>
    </source>
</evidence>
<dbReference type="Gene3D" id="3.40.190.10">
    <property type="entry name" value="Periplasmic binding protein-like II"/>
    <property type="match status" value="1"/>
</dbReference>
<keyword evidence="3" id="KW-0813">Transport</keyword>
<protein>
    <submittedName>
        <fullName evidence="6">Sugar ABC transporter substrate-binding protein</fullName>
    </submittedName>
</protein>
<evidence type="ECO:0000256" key="4">
    <source>
        <dbReference type="ARBA" id="ARBA00022729"/>
    </source>
</evidence>
<reference evidence="6" key="1">
    <citation type="submission" date="2021-01" db="EMBL/GenBank/DDBJ databases">
        <title>Whole genome shotgun sequence of Rhizocola hellebori NBRC 109834.</title>
        <authorList>
            <person name="Komaki H."/>
            <person name="Tamura T."/>
        </authorList>
    </citation>
    <scope>NUCLEOTIDE SEQUENCE</scope>
    <source>
        <strain evidence="6">NBRC 109834</strain>
    </source>
</reference>
<dbReference type="SUPFAM" id="SSF53850">
    <property type="entry name" value="Periplasmic binding protein-like II"/>
    <property type="match status" value="1"/>
</dbReference>
<dbReference type="PANTHER" id="PTHR43649">
    <property type="entry name" value="ARABINOSE-BINDING PROTEIN-RELATED"/>
    <property type="match status" value="1"/>
</dbReference>